<feature type="signal peptide" evidence="5">
    <location>
        <begin position="1"/>
        <end position="19"/>
    </location>
</feature>
<accession>A0A7J6RZ39</accession>
<dbReference type="EMBL" id="JABANM010018830">
    <property type="protein sequence ID" value="KAF4725472.1"/>
    <property type="molecule type" value="Genomic_DNA"/>
</dbReference>
<evidence type="ECO:0000313" key="8">
    <source>
        <dbReference type="Proteomes" id="UP000574390"/>
    </source>
</evidence>
<dbReference type="InterPro" id="IPR021109">
    <property type="entry name" value="Peptidase_aspartic_dom_sf"/>
</dbReference>
<dbReference type="InterPro" id="IPR033121">
    <property type="entry name" value="PEPTIDASE_A1"/>
</dbReference>
<feature type="chain" id="PRO_5029883070" description="Peptidase A1 domain-containing protein" evidence="5">
    <location>
        <begin position="20"/>
        <end position="424"/>
    </location>
</feature>
<dbReference type="PANTHER" id="PTHR47966">
    <property type="entry name" value="BETA-SITE APP-CLEAVING ENZYME, ISOFORM A-RELATED"/>
    <property type="match status" value="1"/>
</dbReference>
<sequence>MVSSTSFLACIVLFVGSCGENIIRMPISRILITGKPAELLMVTPLKVDGQDMYAQVDTGSSHTQLVWRNWYESVSPKGCGDLFYKCYDCVSTECHKGPTTTRIHYVDGSTLTVFPHFGDFYFDGATAIAMKFGLVTGASRGPWAAIGLGSRSVKPPYKRFVDQLRSQHLIDSGVFSLYLSSGRAPSGELIIGGDDPSKYVGHLEYFGITDKGRQKNTLRSFNIGGKVHREVQPVLLDTGTSVINFPERLRAGVMSLLQTTGTTEVDIVKVGNIYIVDCDDKDHLPTMRFIMQGLVGKYDVTIAVPCAAYVIEILPGTCHVSIDFGGDWIMGLPAFLGNYYSVDYVGAKIGVAKAQSLSLSLRPLDRSPEELVTLYLREVWRFVIEHISARLVSALEVALHPSCMESFLQQNLLQLCVELVMLDD</sequence>
<reference evidence="7 8" key="1">
    <citation type="submission" date="2020-04" db="EMBL/GenBank/DDBJ databases">
        <title>Perkinsus olseni comparative genomics.</title>
        <authorList>
            <person name="Bogema D.R."/>
        </authorList>
    </citation>
    <scope>NUCLEOTIDE SEQUENCE [LARGE SCALE GENOMIC DNA]</scope>
    <source>
        <strain evidence="7">ATCC PRA-205</strain>
    </source>
</reference>
<dbReference type="PROSITE" id="PS51767">
    <property type="entry name" value="PEPTIDASE_A1"/>
    <property type="match status" value="1"/>
</dbReference>
<evidence type="ECO:0000256" key="5">
    <source>
        <dbReference type="SAM" id="SignalP"/>
    </source>
</evidence>
<dbReference type="CDD" id="cd05471">
    <property type="entry name" value="pepsin_like"/>
    <property type="match status" value="1"/>
</dbReference>
<protein>
    <recommendedName>
        <fullName evidence="6">Peptidase A1 domain-containing protein</fullName>
    </recommendedName>
</protein>
<dbReference type="AlphaFoldDB" id="A0A7J6RZ39"/>
<keyword evidence="3" id="KW-0064">Aspartyl protease</keyword>
<feature type="domain" description="Peptidase A1" evidence="6">
    <location>
        <begin position="41"/>
        <end position="352"/>
    </location>
</feature>
<comment type="caution">
    <text evidence="7">The sequence shown here is derived from an EMBL/GenBank/DDBJ whole genome shotgun (WGS) entry which is preliminary data.</text>
</comment>
<keyword evidence="4" id="KW-0378">Hydrolase</keyword>
<keyword evidence="2" id="KW-0645">Protease</keyword>
<organism evidence="7 8">
    <name type="scientific">Perkinsus olseni</name>
    <name type="common">Perkinsus atlanticus</name>
    <dbReference type="NCBI Taxonomy" id="32597"/>
    <lineage>
        <taxon>Eukaryota</taxon>
        <taxon>Sar</taxon>
        <taxon>Alveolata</taxon>
        <taxon>Perkinsozoa</taxon>
        <taxon>Perkinsea</taxon>
        <taxon>Perkinsida</taxon>
        <taxon>Perkinsidae</taxon>
        <taxon>Perkinsus</taxon>
    </lineage>
</organism>
<dbReference type="Pfam" id="PF00026">
    <property type="entry name" value="Asp"/>
    <property type="match status" value="1"/>
</dbReference>
<dbReference type="GO" id="GO:0004190">
    <property type="term" value="F:aspartic-type endopeptidase activity"/>
    <property type="evidence" value="ECO:0007669"/>
    <property type="project" value="UniProtKB-KW"/>
</dbReference>
<evidence type="ECO:0000256" key="4">
    <source>
        <dbReference type="ARBA" id="ARBA00022801"/>
    </source>
</evidence>
<name>A0A7J6RZ39_PEROL</name>
<keyword evidence="5" id="KW-0732">Signal</keyword>
<dbReference type="PRINTS" id="PR00792">
    <property type="entry name" value="PEPSIN"/>
</dbReference>
<dbReference type="PANTHER" id="PTHR47966:SF51">
    <property type="entry name" value="BETA-SITE APP-CLEAVING ENZYME, ISOFORM A-RELATED"/>
    <property type="match status" value="1"/>
</dbReference>
<comment type="similarity">
    <text evidence="1">Belongs to the peptidase A1 family.</text>
</comment>
<proteinExistence type="inferred from homology"/>
<dbReference type="Gene3D" id="2.40.70.10">
    <property type="entry name" value="Acid Proteases"/>
    <property type="match status" value="2"/>
</dbReference>
<evidence type="ECO:0000259" key="6">
    <source>
        <dbReference type="PROSITE" id="PS51767"/>
    </source>
</evidence>
<evidence type="ECO:0000256" key="3">
    <source>
        <dbReference type="ARBA" id="ARBA00022750"/>
    </source>
</evidence>
<dbReference type="SUPFAM" id="SSF50630">
    <property type="entry name" value="Acid proteases"/>
    <property type="match status" value="1"/>
</dbReference>
<dbReference type="InterPro" id="IPR001461">
    <property type="entry name" value="Aspartic_peptidase_A1"/>
</dbReference>
<dbReference type="InterPro" id="IPR034164">
    <property type="entry name" value="Pepsin-like_dom"/>
</dbReference>
<evidence type="ECO:0000313" key="7">
    <source>
        <dbReference type="EMBL" id="KAF4725472.1"/>
    </source>
</evidence>
<evidence type="ECO:0000256" key="1">
    <source>
        <dbReference type="ARBA" id="ARBA00007447"/>
    </source>
</evidence>
<evidence type="ECO:0000256" key="2">
    <source>
        <dbReference type="ARBA" id="ARBA00022670"/>
    </source>
</evidence>
<dbReference type="GO" id="GO:0006508">
    <property type="term" value="P:proteolysis"/>
    <property type="evidence" value="ECO:0007669"/>
    <property type="project" value="UniProtKB-KW"/>
</dbReference>
<gene>
    <name evidence="7" type="ORF">FOZ62_000537</name>
</gene>
<dbReference type="Proteomes" id="UP000574390">
    <property type="component" value="Unassembled WGS sequence"/>
</dbReference>